<proteinExistence type="predicted"/>
<evidence type="ECO:0000313" key="3">
    <source>
        <dbReference type="Proteomes" id="UP000183028"/>
    </source>
</evidence>
<dbReference type="EMBL" id="FNYK01000011">
    <property type="protein sequence ID" value="SEI58688.1"/>
    <property type="molecule type" value="Genomic_DNA"/>
</dbReference>
<evidence type="ECO:0000313" key="1">
    <source>
        <dbReference type="EMBL" id="SEI58688.1"/>
    </source>
</evidence>
<sequence length="40" mass="4342">KTINADVNGALNIMRKSSVVDVSILYGRGEVDTPVRIRIA</sequence>
<reference evidence="2" key="3">
    <citation type="submission" date="2016-10" db="EMBL/GenBank/DDBJ databases">
        <authorList>
            <person name="de Groot N.N."/>
        </authorList>
    </citation>
    <scope>NUCLEOTIDE SEQUENCE [LARGE SCALE GENOMIC DNA]</scope>
    <source>
        <strain evidence="2">DSM 20406</strain>
    </source>
</reference>
<protein>
    <recommendedName>
        <fullName evidence="4">Transposase</fullName>
    </recommendedName>
</protein>
<organism evidence="2 3">
    <name type="scientific">Sharpea azabuensis</name>
    <dbReference type="NCBI Taxonomy" id="322505"/>
    <lineage>
        <taxon>Bacteria</taxon>
        <taxon>Bacillati</taxon>
        <taxon>Bacillota</taxon>
        <taxon>Erysipelotrichia</taxon>
        <taxon>Erysipelotrichales</taxon>
        <taxon>Coprobacillaceae</taxon>
        <taxon>Sharpea</taxon>
    </lineage>
</organism>
<reference evidence="3" key="1">
    <citation type="submission" date="2016-10" db="EMBL/GenBank/DDBJ databases">
        <authorList>
            <person name="Varghese N."/>
            <person name="Submissions S."/>
        </authorList>
    </citation>
    <scope>NUCLEOTIDE SEQUENCE [LARGE SCALE GENOMIC DNA]</scope>
    <source>
        <strain evidence="3">DSM 20406</strain>
    </source>
</reference>
<dbReference type="STRING" id="322505.SAMN04487836_11149"/>
<dbReference type="EMBL" id="FNYK01000029">
    <property type="protein sequence ID" value="SEI85734.1"/>
    <property type="molecule type" value="Genomic_DNA"/>
</dbReference>
<evidence type="ECO:0000313" key="2">
    <source>
        <dbReference type="EMBL" id="SEI85734.1"/>
    </source>
</evidence>
<keyword evidence="3" id="KW-1185">Reference proteome</keyword>
<dbReference type="AlphaFoldDB" id="A0A1H6U5D8"/>
<dbReference type="Proteomes" id="UP000183028">
    <property type="component" value="Unassembled WGS sequence"/>
</dbReference>
<evidence type="ECO:0008006" key="4">
    <source>
        <dbReference type="Google" id="ProtNLM"/>
    </source>
</evidence>
<feature type="non-terminal residue" evidence="2">
    <location>
        <position position="1"/>
    </location>
</feature>
<gene>
    <name evidence="1" type="ORF">SAMN04487834_10111</name>
    <name evidence="2" type="ORF">SAMN04487834_10291</name>
</gene>
<accession>A0A1H6U5D8</accession>
<reference evidence="3" key="2">
    <citation type="submission" date="2016-10" db="EMBL/GenBank/DDBJ databases">
        <authorList>
            <person name="Varghese N."/>
        </authorList>
    </citation>
    <scope>NUCLEOTIDE SEQUENCE [LARGE SCALE GENOMIC DNA]</scope>
    <source>
        <strain evidence="3">DSM 20406</strain>
    </source>
</reference>
<name>A0A1H6U5D8_9FIRM</name>